<dbReference type="InterPro" id="IPR014747">
    <property type="entry name" value="Bac_photo_RC_H_C"/>
</dbReference>
<proteinExistence type="predicted"/>
<evidence type="ECO:0000313" key="3">
    <source>
        <dbReference type="Proteomes" id="UP001296993"/>
    </source>
</evidence>
<dbReference type="EMBL" id="JAGIOF010000001">
    <property type="protein sequence ID" value="MBP2385532.1"/>
    <property type="molecule type" value="Genomic_DNA"/>
</dbReference>
<evidence type="ECO:0000313" key="2">
    <source>
        <dbReference type="EMBL" id="MBP2385532.1"/>
    </source>
</evidence>
<organism evidence="2 3">
    <name type="scientific">Paeniglutamicibacter kerguelensis</name>
    <dbReference type="NCBI Taxonomy" id="254788"/>
    <lineage>
        <taxon>Bacteria</taxon>
        <taxon>Bacillati</taxon>
        <taxon>Actinomycetota</taxon>
        <taxon>Actinomycetes</taxon>
        <taxon>Micrococcales</taxon>
        <taxon>Micrococcaceae</taxon>
        <taxon>Paeniglutamicibacter</taxon>
    </lineage>
</organism>
<feature type="domain" description="PRC-barrel" evidence="1">
    <location>
        <begin position="16"/>
        <end position="76"/>
    </location>
</feature>
<dbReference type="Proteomes" id="UP001296993">
    <property type="component" value="Unassembled WGS sequence"/>
</dbReference>
<name>A0ABS4XAN3_9MICC</name>
<dbReference type="InterPro" id="IPR027275">
    <property type="entry name" value="PRC-brl_dom"/>
</dbReference>
<sequence length="114" mass="11917">MLGHGYVNALKQAKSSVYGPEGEKIGTLGNIFMDVGTGDADFVTVHLGLFGAEECFVSLDGAEIAHGHLHVAFGKEKIRHAPPLDPAGTLTDEDKHLLDQYYSRGAPGAGSAGP</sequence>
<reference evidence="2 3" key="1">
    <citation type="submission" date="2021-03" db="EMBL/GenBank/DDBJ databases">
        <title>Sequencing the genomes of 1000 actinobacteria strains.</title>
        <authorList>
            <person name="Klenk H.-P."/>
        </authorList>
    </citation>
    <scope>NUCLEOTIDE SEQUENCE [LARGE SCALE GENOMIC DNA]</scope>
    <source>
        <strain evidence="2 3">DSM 15797</strain>
    </source>
</reference>
<comment type="caution">
    <text evidence="2">The sequence shown here is derived from an EMBL/GenBank/DDBJ whole genome shotgun (WGS) entry which is preliminary data.</text>
</comment>
<dbReference type="InterPro" id="IPR011033">
    <property type="entry name" value="PRC_barrel-like_sf"/>
</dbReference>
<gene>
    <name evidence="2" type="ORF">JOF47_001043</name>
</gene>
<protein>
    <recommendedName>
        <fullName evidence="1">PRC-barrel domain-containing protein</fullName>
    </recommendedName>
</protein>
<dbReference type="Gene3D" id="3.90.50.10">
    <property type="entry name" value="Photosynthetic Reaction Center, subunit H, domain 2"/>
    <property type="match status" value="1"/>
</dbReference>
<dbReference type="Pfam" id="PF05239">
    <property type="entry name" value="PRC"/>
    <property type="match status" value="1"/>
</dbReference>
<dbReference type="RefSeq" id="WP_209996381.1">
    <property type="nucleotide sequence ID" value="NZ_BAAAJY010000007.1"/>
</dbReference>
<dbReference type="SUPFAM" id="SSF50346">
    <property type="entry name" value="PRC-barrel domain"/>
    <property type="match status" value="1"/>
</dbReference>
<keyword evidence="3" id="KW-1185">Reference proteome</keyword>
<evidence type="ECO:0000259" key="1">
    <source>
        <dbReference type="Pfam" id="PF05239"/>
    </source>
</evidence>
<accession>A0ABS4XAN3</accession>